<dbReference type="RefSeq" id="WP_345438588.1">
    <property type="nucleotide sequence ID" value="NZ_BAABHK010000015.1"/>
</dbReference>
<reference evidence="3" key="1">
    <citation type="journal article" date="2019" name="Int. J. Syst. Evol. Microbiol.">
        <title>The Global Catalogue of Microorganisms (GCM) 10K type strain sequencing project: providing services to taxonomists for standard genome sequencing and annotation.</title>
        <authorList>
            <consortium name="The Broad Institute Genomics Platform"/>
            <consortium name="The Broad Institute Genome Sequencing Center for Infectious Disease"/>
            <person name="Wu L."/>
            <person name="Ma J."/>
        </authorList>
    </citation>
    <scope>NUCLEOTIDE SEQUENCE [LARGE SCALE GENOMIC DNA]</scope>
    <source>
        <strain evidence="3">JCM 17939</strain>
    </source>
</reference>
<proteinExistence type="predicted"/>
<evidence type="ECO:0000313" key="2">
    <source>
        <dbReference type="EMBL" id="GAA4635649.1"/>
    </source>
</evidence>
<evidence type="ECO:0008006" key="4">
    <source>
        <dbReference type="Google" id="ProtNLM"/>
    </source>
</evidence>
<gene>
    <name evidence="2" type="ORF">GCM10023196_082010</name>
</gene>
<evidence type="ECO:0000256" key="1">
    <source>
        <dbReference type="SAM" id="Phobius"/>
    </source>
</evidence>
<keyword evidence="1" id="KW-0812">Transmembrane</keyword>
<keyword evidence="3" id="KW-1185">Reference proteome</keyword>
<protein>
    <recommendedName>
        <fullName evidence="4">DUF4267 domain-containing protein</fullName>
    </recommendedName>
</protein>
<keyword evidence="1" id="KW-1133">Transmembrane helix</keyword>
<keyword evidence="1" id="KW-0472">Membrane</keyword>
<organism evidence="2 3">
    <name type="scientific">Actinoallomurus vinaceus</name>
    <dbReference type="NCBI Taxonomy" id="1080074"/>
    <lineage>
        <taxon>Bacteria</taxon>
        <taxon>Bacillati</taxon>
        <taxon>Actinomycetota</taxon>
        <taxon>Actinomycetes</taxon>
        <taxon>Streptosporangiales</taxon>
        <taxon>Thermomonosporaceae</taxon>
        <taxon>Actinoallomurus</taxon>
    </lineage>
</organism>
<sequence length="122" mass="12209">MALSRSLILVNGLAALVAAVSCVIGLADPALLLPSGADATNGVDLYARMYGARALPLSAVVLCLLASRSRRGLVPVLVVAGLAQVADAAIGISLRNPGMVAGGTVLAAVHLVSAARLTRERA</sequence>
<comment type="caution">
    <text evidence="2">The sequence shown here is derived from an EMBL/GenBank/DDBJ whole genome shotgun (WGS) entry which is preliminary data.</text>
</comment>
<dbReference type="Proteomes" id="UP001501442">
    <property type="component" value="Unassembled WGS sequence"/>
</dbReference>
<feature type="transmembrane region" description="Helical" evidence="1">
    <location>
        <begin position="98"/>
        <end position="117"/>
    </location>
</feature>
<feature type="transmembrane region" description="Helical" evidence="1">
    <location>
        <begin position="73"/>
        <end position="92"/>
    </location>
</feature>
<evidence type="ECO:0000313" key="3">
    <source>
        <dbReference type="Proteomes" id="UP001501442"/>
    </source>
</evidence>
<accession>A0ABP8UMQ0</accession>
<dbReference type="PROSITE" id="PS51257">
    <property type="entry name" value="PROKAR_LIPOPROTEIN"/>
    <property type="match status" value="1"/>
</dbReference>
<feature type="transmembrane region" description="Helical" evidence="1">
    <location>
        <begin position="7"/>
        <end position="27"/>
    </location>
</feature>
<name>A0ABP8UMQ0_9ACTN</name>
<feature type="transmembrane region" description="Helical" evidence="1">
    <location>
        <begin position="47"/>
        <end position="66"/>
    </location>
</feature>
<dbReference type="EMBL" id="BAABHK010000015">
    <property type="protein sequence ID" value="GAA4635649.1"/>
    <property type="molecule type" value="Genomic_DNA"/>
</dbReference>